<feature type="region of interest" description="Disordered" evidence="1">
    <location>
        <begin position="58"/>
        <end position="107"/>
    </location>
</feature>
<keyword evidence="3" id="KW-1185">Reference proteome</keyword>
<dbReference type="EMBL" id="BMMV01000009">
    <property type="protein sequence ID" value="GGJ99105.1"/>
    <property type="molecule type" value="Genomic_DNA"/>
</dbReference>
<evidence type="ECO:0000313" key="3">
    <source>
        <dbReference type="Proteomes" id="UP000660265"/>
    </source>
</evidence>
<organism evidence="2 3">
    <name type="scientific">Streptomyces camponoticapitis</name>
    <dbReference type="NCBI Taxonomy" id="1616125"/>
    <lineage>
        <taxon>Bacteria</taxon>
        <taxon>Bacillati</taxon>
        <taxon>Actinomycetota</taxon>
        <taxon>Actinomycetes</taxon>
        <taxon>Kitasatosporales</taxon>
        <taxon>Streptomycetaceae</taxon>
        <taxon>Streptomyces</taxon>
    </lineage>
</organism>
<evidence type="ECO:0000313" key="2">
    <source>
        <dbReference type="EMBL" id="GGJ99105.1"/>
    </source>
</evidence>
<protein>
    <submittedName>
        <fullName evidence="2">Uncharacterized protein</fullName>
    </submittedName>
</protein>
<proteinExistence type="predicted"/>
<name>A0ABQ2E799_9ACTN</name>
<gene>
    <name evidence="2" type="ORF">GCM10011583_33250</name>
</gene>
<sequence>MKAVGGFARSAAVGEGYGSAPGLKNGVRPMDGDPPAAPRFVSVPVLSISGRAGASHFTFGAKRYRARRPAPANTPEAQRESPEPSESAAARPASSRATGIRNGEQDT</sequence>
<feature type="region of interest" description="Disordered" evidence="1">
    <location>
        <begin position="1"/>
        <end position="37"/>
    </location>
</feature>
<evidence type="ECO:0000256" key="1">
    <source>
        <dbReference type="SAM" id="MobiDB-lite"/>
    </source>
</evidence>
<dbReference type="Proteomes" id="UP000660265">
    <property type="component" value="Unassembled WGS sequence"/>
</dbReference>
<feature type="compositionally biased region" description="Low complexity" evidence="1">
    <location>
        <begin position="84"/>
        <end position="97"/>
    </location>
</feature>
<accession>A0ABQ2E799</accession>
<comment type="caution">
    <text evidence="2">The sequence shown here is derived from an EMBL/GenBank/DDBJ whole genome shotgun (WGS) entry which is preliminary data.</text>
</comment>
<reference evidence="3" key="1">
    <citation type="journal article" date="2019" name="Int. J. Syst. Evol. Microbiol.">
        <title>The Global Catalogue of Microorganisms (GCM) 10K type strain sequencing project: providing services to taxonomists for standard genome sequencing and annotation.</title>
        <authorList>
            <consortium name="The Broad Institute Genomics Platform"/>
            <consortium name="The Broad Institute Genome Sequencing Center for Infectious Disease"/>
            <person name="Wu L."/>
            <person name="Ma J."/>
        </authorList>
    </citation>
    <scope>NUCLEOTIDE SEQUENCE [LARGE SCALE GENOMIC DNA]</scope>
    <source>
        <strain evidence="3">CGMCC 4.7275</strain>
    </source>
</reference>